<evidence type="ECO:0000256" key="1">
    <source>
        <dbReference type="SAM" id="MobiDB-lite"/>
    </source>
</evidence>
<name>A0AAE0G9B0_9CHLO</name>
<gene>
    <name evidence="2" type="ORF">CYMTET_18012</name>
</gene>
<protein>
    <submittedName>
        <fullName evidence="2">Uncharacterized protein</fullName>
    </submittedName>
</protein>
<dbReference type="AlphaFoldDB" id="A0AAE0G9B0"/>
<accession>A0AAE0G9B0</accession>
<dbReference type="EMBL" id="LGRX02008274">
    <property type="protein sequence ID" value="KAK3273762.1"/>
    <property type="molecule type" value="Genomic_DNA"/>
</dbReference>
<feature type="compositionally biased region" description="Basic residues" evidence="1">
    <location>
        <begin position="61"/>
        <end position="70"/>
    </location>
</feature>
<evidence type="ECO:0000313" key="2">
    <source>
        <dbReference type="EMBL" id="KAK3273762.1"/>
    </source>
</evidence>
<sequence length="70" mass="8042">MVRSRPPQQPPRVDVITLTVSCGIFIKRADLLRLYTERRDYTEVSAKYATARGESAGRREPAKKRGVLYF</sequence>
<reference evidence="2 3" key="1">
    <citation type="journal article" date="2015" name="Genome Biol. Evol.">
        <title>Comparative Genomics of a Bacterivorous Green Alga Reveals Evolutionary Causalities and Consequences of Phago-Mixotrophic Mode of Nutrition.</title>
        <authorList>
            <person name="Burns J.A."/>
            <person name="Paasch A."/>
            <person name="Narechania A."/>
            <person name="Kim E."/>
        </authorList>
    </citation>
    <scope>NUCLEOTIDE SEQUENCE [LARGE SCALE GENOMIC DNA]</scope>
    <source>
        <strain evidence="2 3">PLY_AMNH</strain>
    </source>
</reference>
<organism evidence="2 3">
    <name type="scientific">Cymbomonas tetramitiformis</name>
    <dbReference type="NCBI Taxonomy" id="36881"/>
    <lineage>
        <taxon>Eukaryota</taxon>
        <taxon>Viridiplantae</taxon>
        <taxon>Chlorophyta</taxon>
        <taxon>Pyramimonadophyceae</taxon>
        <taxon>Pyramimonadales</taxon>
        <taxon>Pyramimonadaceae</taxon>
        <taxon>Cymbomonas</taxon>
    </lineage>
</organism>
<dbReference type="Proteomes" id="UP001190700">
    <property type="component" value="Unassembled WGS sequence"/>
</dbReference>
<proteinExistence type="predicted"/>
<feature type="region of interest" description="Disordered" evidence="1">
    <location>
        <begin position="50"/>
        <end position="70"/>
    </location>
</feature>
<evidence type="ECO:0000313" key="3">
    <source>
        <dbReference type="Proteomes" id="UP001190700"/>
    </source>
</evidence>
<keyword evidence="3" id="KW-1185">Reference proteome</keyword>
<comment type="caution">
    <text evidence="2">The sequence shown here is derived from an EMBL/GenBank/DDBJ whole genome shotgun (WGS) entry which is preliminary data.</text>
</comment>